<gene>
    <name evidence="2" type="ORF">BB31_42090</name>
</gene>
<comment type="caution">
    <text evidence="2">The sequence shown here is derived from an EMBL/GenBank/DDBJ whole genome shotgun (WGS) entry which is preliminary data.</text>
</comment>
<organism evidence="2 3">
    <name type="scientific">Amycolatopsis lurida NRRL 2430</name>
    <dbReference type="NCBI Taxonomy" id="1460371"/>
    <lineage>
        <taxon>Bacteria</taxon>
        <taxon>Bacillati</taxon>
        <taxon>Actinomycetota</taxon>
        <taxon>Actinomycetes</taxon>
        <taxon>Pseudonocardiales</taxon>
        <taxon>Pseudonocardiaceae</taxon>
        <taxon>Amycolatopsis</taxon>
    </lineage>
</organism>
<protein>
    <submittedName>
        <fullName evidence="2">Uncharacterized protein</fullName>
    </submittedName>
</protein>
<name>A0A2P2FF27_AMYLU</name>
<accession>A0A2P2FF27</accession>
<keyword evidence="1" id="KW-0812">Transmembrane</keyword>
<sequence>MEDQDPRLAEVVRRFGRHALTDPVALRSALEQSGNAFTPAEIDALVAASLDPGQTGPPLNPTRAENRLTWGGRQNRTTRALPSRARRKWLLGGAVLLVAALATGVVLFVQGEEEPAAPPPDRYALDQVAGRYRALGARLLDGAVRCAQQPAKPGEMERVGCDAGLYALTLVTYDVPGRLTESRALASAAGAVRSAGNAGQGAAFAMRELPSGESTVYWDVDSPRPVSATLTARKTGLPALVEFYDARQFGVLKRPEVPGAAFSSGALWDFAQAHVLNEQSAKCQAVPATTGTAETVKCPLADGAMLVFSSASDHDALIKLRSENSANGGVVPGSVEVRTWNRLGGPVVGQFIRFVTADDRSPAIYFDDDATLIYGWFFGAPGSSPEALLERWQRGSR</sequence>
<dbReference type="RefSeq" id="WP_034324586.1">
    <property type="nucleotide sequence ID" value="NZ_JFBM01000076.1"/>
</dbReference>
<dbReference type="Proteomes" id="UP000256220">
    <property type="component" value="Unassembled WGS sequence"/>
</dbReference>
<reference evidence="2 3" key="1">
    <citation type="journal article" date="2014" name="Genome Announc.">
        <title>Draft Genome Sequence of Amycolatopsis lurida NRRL 2430, Producer of the Glycopeptide Family Antibiotic Ristocetin.</title>
        <authorList>
            <person name="Kwun M.J."/>
            <person name="Hong H.J."/>
        </authorList>
    </citation>
    <scope>NUCLEOTIDE SEQUENCE [LARGE SCALE GENOMIC DNA]</scope>
    <source>
        <strain evidence="2 3">NRRL 2430</strain>
    </source>
</reference>
<dbReference type="AlphaFoldDB" id="A0A2P2FF27"/>
<keyword evidence="1" id="KW-1133">Transmembrane helix</keyword>
<keyword evidence="3" id="KW-1185">Reference proteome</keyword>
<evidence type="ECO:0000256" key="1">
    <source>
        <dbReference type="SAM" id="Phobius"/>
    </source>
</evidence>
<proteinExistence type="predicted"/>
<evidence type="ECO:0000313" key="2">
    <source>
        <dbReference type="EMBL" id="KFU75326.1"/>
    </source>
</evidence>
<feature type="transmembrane region" description="Helical" evidence="1">
    <location>
        <begin position="89"/>
        <end position="109"/>
    </location>
</feature>
<keyword evidence="1" id="KW-0472">Membrane</keyword>
<dbReference type="EMBL" id="JFBM01000076">
    <property type="protein sequence ID" value="KFU75326.1"/>
    <property type="molecule type" value="Genomic_DNA"/>
</dbReference>
<evidence type="ECO:0000313" key="3">
    <source>
        <dbReference type="Proteomes" id="UP000256220"/>
    </source>
</evidence>